<comment type="caution">
    <text evidence="2">The sequence shown here is derived from an EMBL/GenBank/DDBJ whole genome shotgun (WGS) entry which is preliminary data.</text>
</comment>
<keyword evidence="3" id="KW-1185">Reference proteome</keyword>
<dbReference type="InterPro" id="IPR027443">
    <property type="entry name" value="IPNS-like_sf"/>
</dbReference>
<gene>
    <name evidence="2" type="ORF">ABVK25_011496</name>
</gene>
<dbReference type="Gene3D" id="2.60.120.330">
    <property type="entry name" value="B-lactam Antibiotic, Isopenicillin N Synthase, Chain"/>
    <property type="match status" value="1"/>
</dbReference>
<protein>
    <recommendedName>
        <fullName evidence="1">Non-haem dioxygenase N-terminal domain-containing protein</fullName>
    </recommendedName>
</protein>
<accession>A0ABR4APK9</accession>
<name>A0ABR4APK9_9LECA</name>
<organism evidence="2 3">
    <name type="scientific">Lepraria finkii</name>
    <dbReference type="NCBI Taxonomy" id="1340010"/>
    <lineage>
        <taxon>Eukaryota</taxon>
        <taxon>Fungi</taxon>
        <taxon>Dikarya</taxon>
        <taxon>Ascomycota</taxon>
        <taxon>Pezizomycotina</taxon>
        <taxon>Lecanoromycetes</taxon>
        <taxon>OSLEUM clade</taxon>
        <taxon>Lecanoromycetidae</taxon>
        <taxon>Lecanorales</taxon>
        <taxon>Lecanorineae</taxon>
        <taxon>Stereocaulaceae</taxon>
        <taxon>Lepraria</taxon>
    </lineage>
</organism>
<feature type="domain" description="Non-haem dioxygenase N-terminal" evidence="1">
    <location>
        <begin position="15"/>
        <end position="91"/>
    </location>
</feature>
<dbReference type="SUPFAM" id="SSF51197">
    <property type="entry name" value="Clavaminate synthase-like"/>
    <property type="match status" value="1"/>
</dbReference>
<evidence type="ECO:0000259" key="1">
    <source>
        <dbReference type="Pfam" id="PF14226"/>
    </source>
</evidence>
<dbReference type="InterPro" id="IPR026992">
    <property type="entry name" value="DIOX_N"/>
</dbReference>
<proteinExistence type="predicted"/>
<sequence length="153" mass="17024">MTSKTLPEKMASLAVVDYEALANKDAAEIQKLVQASQTMGMFYLDLRGPRTKAIFEDVPTIFKTGHEFFSLPQDSEEKIQTLREGMERGYHVGKGFEYYEVFNEAVLTVLAELCATVDIKILELSDGPAVPSDTALKLVFKPSIHEASKVIHP</sequence>
<reference evidence="2 3" key="1">
    <citation type="submission" date="2024-09" db="EMBL/GenBank/DDBJ databases">
        <title>Rethinking Asexuality: The Enigmatic Case of Functional Sexual Genes in Lepraria (Stereocaulaceae).</title>
        <authorList>
            <person name="Doellman M."/>
            <person name="Sun Y."/>
            <person name="Barcenas-Pena A."/>
            <person name="Lumbsch H.T."/>
            <person name="Grewe F."/>
        </authorList>
    </citation>
    <scope>NUCLEOTIDE SEQUENCE [LARGE SCALE GENOMIC DNA]</scope>
    <source>
        <strain evidence="2 3">Grewe 0041</strain>
    </source>
</reference>
<evidence type="ECO:0000313" key="2">
    <source>
        <dbReference type="EMBL" id="KAL2047469.1"/>
    </source>
</evidence>
<dbReference type="EMBL" id="JBHFEH010000100">
    <property type="protein sequence ID" value="KAL2047469.1"/>
    <property type="molecule type" value="Genomic_DNA"/>
</dbReference>
<evidence type="ECO:0000313" key="3">
    <source>
        <dbReference type="Proteomes" id="UP001590951"/>
    </source>
</evidence>
<dbReference type="Pfam" id="PF14226">
    <property type="entry name" value="DIOX_N"/>
    <property type="match status" value="1"/>
</dbReference>
<dbReference type="Proteomes" id="UP001590951">
    <property type="component" value="Unassembled WGS sequence"/>
</dbReference>